<organism evidence="1 2">
    <name type="scientific">Adineta steineri</name>
    <dbReference type="NCBI Taxonomy" id="433720"/>
    <lineage>
        <taxon>Eukaryota</taxon>
        <taxon>Metazoa</taxon>
        <taxon>Spiralia</taxon>
        <taxon>Gnathifera</taxon>
        <taxon>Rotifera</taxon>
        <taxon>Eurotatoria</taxon>
        <taxon>Bdelloidea</taxon>
        <taxon>Adinetida</taxon>
        <taxon>Adinetidae</taxon>
        <taxon>Adineta</taxon>
    </lineage>
</organism>
<feature type="non-terminal residue" evidence="1">
    <location>
        <position position="1"/>
    </location>
</feature>
<reference evidence="1" key="1">
    <citation type="submission" date="2021-02" db="EMBL/GenBank/DDBJ databases">
        <authorList>
            <person name="Nowell W R."/>
        </authorList>
    </citation>
    <scope>NUCLEOTIDE SEQUENCE</scope>
</reference>
<evidence type="ECO:0000313" key="1">
    <source>
        <dbReference type="EMBL" id="CAF3918049.1"/>
    </source>
</evidence>
<dbReference type="AlphaFoldDB" id="A0A819IQ30"/>
<name>A0A819IQ30_9BILA</name>
<protein>
    <submittedName>
        <fullName evidence="1">Uncharacterized protein</fullName>
    </submittedName>
</protein>
<sequence length="58" mass="6798">HTDSPSIQGTWTPFTNKPIDRTLRTYPDKDLTDIEYPQMTATQQIKELFELEKLNKTT</sequence>
<accession>A0A819IQ30</accession>
<comment type="caution">
    <text evidence="1">The sequence shown here is derived from an EMBL/GenBank/DDBJ whole genome shotgun (WGS) entry which is preliminary data.</text>
</comment>
<proteinExistence type="predicted"/>
<gene>
    <name evidence="1" type="ORF">KXQ929_LOCUS23737</name>
</gene>
<evidence type="ECO:0000313" key="2">
    <source>
        <dbReference type="Proteomes" id="UP000663868"/>
    </source>
</evidence>
<dbReference type="Proteomes" id="UP000663868">
    <property type="component" value="Unassembled WGS sequence"/>
</dbReference>
<dbReference type="EMBL" id="CAJOBB010001909">
    <property type="protein sequence ID" value="CAF3918049.1"/>
    <property type="molecule type" value="Genomic_DNA"/>
</dbReference>